<dbReference type="OrthoDB" id="9804019at2"/>
<dbReference type="PROSITE" id="PS00676">
    <property type="entry name" value="SIGMA54_INTERACT_2"/>
    <property type="match status" value="1"/>
</dbReference>
<dbReference type="InterPro" id="IPR002197">
    <property type="entry name" value="HTH_Fis"/>
</dbReference>
<dbReference type="GO" id="GO:0005524">
    <property type="term" value="F:ATP binding"/>
    <property type="evidence" value="ECO:0007669"/>
    <property type="project" value="UniProtKB-KW"/>
</dbReference>
<name>A0A4U1BAD7_9GAMM</name>
<dbReference type="InterPro" id="IPR027417">
    <property type="entry name" value="P-loop_NTPase"/>
</dbReference>
<dbReference type="Pfam" id="PF25601">
    <property type="entry name" value="AAA_lid_14"/>
    <property type="match status" value="1"/>
</dbReference>
<evidence type="ECO:0000259" key="6">
    <source>
        <dbReference type="PROSITE" id="PS50045"/>
    </source>
</evidence>
<dbReference type="CDD" id="cd00009">
    <property type="entry name" value="AAA"/>
    <property type="match status" value="1"/>
</dbReference>
<dbReference type="InterPro" id="IPR025943">
    <property type="entry name" value="Sigma_54_int_dom_ATP-bd_2"/>
</dbReference>
<dbReference type="PROSITE" id="PS00688">
    <property type="entry name" value="SIGMA54_INTERACT_3"/>
    <property type="match status" value="1"/>
</dbReference>
<dbReference type="InterPro" id="IPR025944">
    <property type="entry name" value="Sigma_54_int_dom_CS"/>
</dbReference>
<evidence type="ECO:0000256" key="5">
    <source>
        <dbReference type="ARBA" id="ARBA00023163"/>
    </source>
</evidence>
<dbReference type="PANTHER" id="PTHR32071">
    <property type="entry name" value="TRANSCRIPTIONAL REGULATORY PROTEIN"/>
    <property type="match status" value="1"/>
</dbReference>
<dbReference type="FunFam" id="3.40.50.300:FF:000006">
    <property type="entry name" value="DNA-binding transcriptional regulator NtrC"/>
    <property type="match status" value="1"/>
</dbReference>
<dbReference type="SMART" id="SM00382">
    <property type="entry name" value="AAA"/>
    <property type="match status" value="1"/>
</dbReference>
<dbReference type="PROSITE" id="PS00675">
    <property type="entry name" value="SIGMA54_INTERACT_1"/>
    <property type="match status" value="1"/>
</dbReference>
<sequence length="435" mass="47682">MNDYSIRIVGFELSGCDRKQLDLQGFNLIPADSKGSAWLTLVGLQDCAPEQVGRRMADAAGSLKVALVDPDAGEVASAALSCGAQDYLLAPLDLEQLHRLIRRLITIETSREDLVAEAPASRQLLMLAHRAASTEASVLLSGESGTGKEQLARYIHRHSSRADRPFVAVNCAAIPESMLESVLFGHAKGAFTGAVADKAGKFELANGGTLLLDEIGEMPMMLQAKLLRVLQEREVERLGCHKPITLDIRIIAASNKDLRKEATEGNFREDLFYRLDVLPLNLPPLRERREDILPLAEHLLERHNHLAGDDSCYFSESARAALLAHDWPGNVRELDNCVQRALVMRRGTALQALELGLPNQVPVTASATSGQGLRASKQQAEFQYIIDTLKRFNGHRSRSAETLGMTTRALRYKMAQMRESGIDVDAIIKSAECAA</sequence>
<comment type="caution">
    <text evidence="7">The sequence shown here is derived from an EMBL/GenBank/DDBJ whole genome shotgun (WGS) entry which is preliminary data.</text>
</comment>
<evidence type="ECO:0000313" key="8">
    <source>
        <dbReference type="Proteomes" id="UP000305674"/>
    </source>
</evidence>
<dbReference type="GO" id="GO:0006355">
    <property type="term" value="P:regulation of DNA-templated transcription"/>
    <property type="evidence" value="ECO:0007669"/>
    <property type="project" value="InterPro"/>
</dbReference>
<evidence type="ECO:0000256" key="4">
    <source>
        <dbReference type="ARBA" id="ARBA00023125"/>
    </source>
</evidence>
<dbReference type="Proteomes" id="UP000305674">
    <property type="component" value="Unassembled WGS sequence"/>
</dbReference>
<dbReference type="PRINTS" id="PR01590">
    <property type="entry name" value="HTHFIS"/>
</dbReference>
<dbReference type="InterPro" id="IPR009057">
    <property type="entry name" value="Homeodomain-like_sf"/>
</dbReference>
<dbReference type="Gene3D" id="3.40.50.300">
    <property type="entry name" value="P-loop containing nucleotide triphosphate hydrolases"/>
    <property type="match status" value="1"/>
</dbReference>
<dbReference type="Pfam" id="PF00158">
    <property type="entry name" value="Sigma54_activat"/>
    <property type="match status" value="1"/>
</dbReference>
<gene>
    <name evidence="7" type="ORF">FCL40_15015</name>
</gene>
<evidence type="ECO:0000313" key="7">
    <source>
        <dbReference type="EMBL" id="TKB47783.1"/>
    </source>
</evidence>
<organism evidence="7 8">
    <name type="scientific">Ferrimonas sediminicola</name>
    <dbReference type="NCBI Taxonomy" id="2569538"/>
    <lineage>
        <taxon>Bacteria</taxon>
        <taxon>Pseudomonadati</taxon>
        <taxon>Pseudomonadota</taxon>
        <taxon>Gammaproteobacteria</taxon>
        <taxon>Alteromonadales</taxon>
        <taxon>Ferrimonadaceae</taxon>
        <taxon>Ferrimonas</taxon>
    </lineage>
</organism>
<dbReference type="RefSeq" id="WP_136854118.1">
    <property type="nucleotide sequence ID" value="NZ_SWCI01000012.1"/>
</dbReference>
<keyword evidence="8" id="KW-1185">Reference proteome</keyword>
<dbReference type="InterPro" id="IPR058031">
    <property type="entry name" value="AAA_lid_NorR"/>
</dbReference>
<dbReference type="SUPFAM" id="SSF46689">
    <property type="entry name" value="Homeodomain-like"/>
    <property type="match status" value="1"/>
</dbReference>
<keyword evidence="5" id="KW-0804">Transcription</keyword>
<reference evidence="7 8" key="1">
    <citation type="submission" date="2019-04" db="EMBL/GenBank/DDBJ databases">
        <authorList>
            <person name="Hwang J.C."/>
        </authorList>
    </citation>
    <scope>NUCLEOTIDE SEQUENCE [LARGE SCALE GENOMIC DNA]</scope>
    <source>
        <strain evidence="7 8">IMCC35001</strain>
    </source>
</reference>
<keyword evidence="4" id="KW-0238">DNA-binding</keyword>
<dbReference type="AlphaFoldDB" id="A0A4U1BAD7"/>
<evidence type="ECO:0000256" key="2">
    <source>
        <dbReference type="ARBA" id="ARBA00022840"/>
    </source>
</evidence>
<dbReference type="Gene3D" id="1.10.10.60">
    <property type="entry name" value="Homeodomain-like"/>
    <property type="match status" value="1"/>
</dbReference>
<dbReference type="PANTHER" id="PTHR32071:SF21">
    <property type="entry name" value="TRANSCRIPTIONAL REGULATORY PROTEIN FLGR"/>
    <property type="match status" value="1"/>
</dbReference>
<feature type="domain" description="Sigma-54 factor interaction" evidence="6">
    <location>
        <begin position="114"/>
        <end position="343"/>
    </location>
</feature>
<evidence type="ECO:0000256" key="1">
    <source>
        <dbReference type="ARBA" id="ARBA00022741"/>
    </source>
</evidence>
<keyword evidence="2" id="KW-0067">ATP-binding</keyword>
<dbReference type="InterPro" id="IPR003593">
    <property type="entry name" value="AAA+_ATPase"/>
</dbReference>
<evidence type="ECO:0000256" key="3">
    <source>
        <dbReference type="ARBA" id="ARBA00023015"/>
    </source>
</evidence>
<dbReference type="SUPFAM" id="SSF52540">
    <property type="entry name" value="P-loop containing nucleoside triphosphate hydrolases"/>
    <property type="match status" value="1"/>
</dbReference>
<keyword evidence="1" id="KW-0547">Nucleotide-binding</keyword>
<dbReference type="EMBL" id="SWCI01000012">
    <property type="protein sequence ID" value="TKB47783.1"/>
    <property type="molecule type" value="Genomic_DNA"/>
</dbReference>
<accession>A0A4U1BAD7</accession>
<dbReference type="InterPro" id="IPR002078">
    <property type="entry name" value="Sigma_54_int"/>
</dbReference>
<dbReference type="GO" id="GO:0043565">
    <property type="term" value="F:sequence-specific DNA binding"/>
    <property type="evidence" value="ECO:0007669"/>
    <property type="project" value="InterPro"/>
</dbReference>
<dbReference type="Gene3D" id="1.10.8.60">
    <property type="match status" value="1"/>
</dbReference>
<dbReference type="Pfam" id="PF02954">
    <property type="entry name" value="HTH_8"/>
    <property type="match status" value="1"/>
</dbReference>
<proteinExistence type="predicted"/>
<protein>
    <submittedName>
        <fullName evidence="7">Sigma-54-dependent Fis family transcriptional regulator</fullName>
    </submittedName>
</protein>
<dbReference type="InterPro" id="IPR025662">
    <property type="entry name" value="Sigma_54_int_dom_ATP-bd_1"/>
</dbReference>
<dbReference type="PROSITE" id="PS50045">
    <property type="entry name" value="SIGMA54_INTERACT_4"/>
    <property type="match status" value="1"/>
</dbReference>
<keyword evidence="3" id="KW-0805">Transcription regulation</keyword>